<feature type="coiled-coil region" evidence="1">
    <location>
        <begin position="19"/>
        <end position="46"/>
    </location>
</feature>
<dbReference type="RefSeq" id="WP_310364595.1">
    <property type="nucleotide sequence ID" value="NZ_JAVDYB010000001.1"/>
</dbReference>
<dbReference type="EMBL" id="JAVDYB010000001">
    <property type="protein sequence ID" value="MDR7274636.1"/>
    <property type="molecule type" value="Genomic_DNA"/>
</dbReference>
<dbReference type="AlphaFoldDB" id="A0AAE3YLR5"/>
<dbReference type="NCBIfam" id="TIGR00254">
    <property type="entry name" value="GGDEF"/>
    <property type="match status" value="1"/>
</dbReference>
<dbReference type="InterPro" id="IPR000160">
    <property type="entry name" value="GGDEF_dom"/>
</dbReference>
<evidence type="ECO:0000256" key="2">
    <source>
        <dbReference type="SAM" id="MobiDB-lite"/>
    </source>
</evidence>
<evidence type="ECO:0000256" key="1">
    <source>
        <dbReference type="SAM" id="Coils"/>
    </source>
</evidence>
<dbReference type="GO" id="GO:1902201">
    <property type="term" value="P:negative regulation of bacterial-type flagellum-dependent cell motility"/>
    <property type="evidence" value="ECO:0007669"/>
    <property type="project" value="TreeGrafter"/>
</dbReference>
<evidence type="ECO:0000313" key="4">
    <source>
        <dbReference type="EMBL" id="MDR7274636.1"/>
    </source>
</evidence>
<dbReference type="InterPro" id="IPR029787">
    <property type="entry name" value="Nucleotide_cyclase"/>
</dbReference>
<protein>
    <submittedName>
        <fullName evidence="4">Diguanylate cyclase (GGDEF)-like protein</fullName>
    </submittedName>
</protein>
<dbReference type="CDD" id="cd01949">
    <property type="entry name" value="GGDEF"/>
    <property type="match status" value="1"/>
</dbReference>
<dbReference type="PANTHER" id="PTHR45138">
    <property type="entry name" value="REGULATORY COMPONENTS OF SENSORY TRANSDUCTION SYSTEM"/>
    <property type="match status" value="1"/>
</dbReference>
<dbReference type="GO" id="GO:0043709">
    <property type="term" value="P:cell adhesion involved in single-species biofilm formation"/>
    <property type="evidence" value="ECO:0007669"/>
    <property type="project" value="TreeGrafter"/>
</dbReference>
<keyword evidence="5" id="KW-1185">Reference proteome</keyword>
<dbReference type="SUPFAM" id="SSF55073">
    <property type="entry name" value="Nucleotide cyclase"/>
    <property type="match status" value="1"/>
</dbReference>
<organism evidence="4 5">
    <name type="scientific">Catenuloplanes atrovinosus</name>
    <dbReference type="NCBI Taxonomy" id="137266"/>
    <lineage>
        <taxon>Bacteria</taxon>
        <taxon>Bacillati</taxon>
        <taxon>Actinomycetota</taxon>
        <taxon>Actinomycetes</taxon>
        <taxon>Micromonosporales</taxon>
        <taxon>Micromonosporaceae</taxon>
        <taxon>Catenuloplanes</taxon>
    </lineage>
</organism>
<keyword evidence="1" id="KW-0175">Coiled coil</keyword>
<comment type="caution">
    <text evidence="4">The sequence shown here is derived from an EMBL/GenBank/DDBJ whole genome shotgun (WGS) entry which is preliminary data.</text>
</comment>
<evidence type="ECO:0000313" key="5">
    <source>
        <dbReference type="Proteomes" id="UP001183643"/>
    </source>
</evidence>
<feature type="region of interest" description="Disordered" evidence="2">
    <location>
        <begin position="203"/>
        <end position="242"/>
    </location>
</feature>
<accession>A0AAE3YLR5</accession>
<dbReference type="GO" id="GO:0005886">
    <property type="term" value="C:plasma membrane"/>
    <property type="evidence" value="ECO:0007669"/>
    <property type="project" value="TreeGrafter"/>
</dbReference>
<reference evidence="4" key="1">
    <citation type="submission" date="2023-07" db="EMBL/GenBank/DDBJ databases">
        <title>Sequencing the genomes of 1000 actinobacteria strains.</title>
        <authorList>
            <person name="Klenk H.-P."/>
        </authorList>
    </citation>
    <scope>NUCLEOTIDE SEQUENCE</scope>
    <source>
        <strain evidence="4">DSM 44707</strain>
    </source>
</reference>
<proteinExistence type="predicted"/>
<dbReference type="InterPro" id="IPR050469">
    <property type="entry name" value="Diguanylate_Cyclase"/>
</dbReference>
<dbReference type="Pfam" id="PF00990">
    <property type="entry name" value="GGDEF"/>
    <property type="match status" value="1"/>
</dbReference>
<dbReference type="Proteomes" id="UP001183643">
    <property type="component" value="Unassembled WGS sequence"/>
</dbReference>
<dbReference type="SMART" id="SM00267">
    <property type="entry name" value="GGDEF"/>
    <property type="match status" value="1"/>
</dbReference>
<dbReference type="Gene3D" id="3.30.70.270">
    <property type="match status" value="1"/>
</dbReference>
<dbReference type="PROSITE" id="PS50887">
    <property type="entry name" value="GGDEF"/>
    <property type="match status" value="1"/>
</dbReference>
<evidence type="ECO:0000259" key="3">
    <source>
        <dbReference type="PROSITE" id="PS50887"/>
    </source>
</evidence>
<feature type="domain" description="GGDEF" evidence="3">
    <location>
        <begin position="75"/>
        <end position="218"/>
    </location>
</feature>
<dbReference type="InterPro" id="IPR043128">
    <property type="entry name" value="Rev_trsase/Diguanyl_cyclase"/>
</dbReference>
<dbReference type="PANTHER" id="PTHR45138:SF24">
    <property type="entry name" value="DIGUANYLATE CYCLASE DGCC-RELATED"/>
    <property type="match status" value="1"/>
</dbReference>
<name>A0AAE3YLR5_9ACTN</name>
<dbReference type="GO" id="GO:0052621">
    <property type="term" value="F:diguanylate cyclase activity"/>
    <property type="evidence" value="ECO:0007669"/>
    <property type="project" value="TreeGrafter"/>
</dbReference>
<gene>
    <name evidence="4" type="ORF">J2S41_001414</name>
</gene>
<sequence length="242" mass="25104">MDVTLLLGGLLLAGTAGLARRAHRRARRAEAEAAGLRLALDAERRAAHRDPLTGLPNRRAFQRLGADLVADRHRPAMAAVVVDLDDFPRINDEYGHAAGDAVLRTVARRLADYAGDDLVARLDGDEFAALLTGAAIDVARGCPATRLSTVLSTPIPLGGPIPAPGTADGAFVTVTASIGLAPVPPGASLAEALARADRERCDARGVRCREPQAAPAHRPPDTASPGLPRQPAELARSKAGGS</sequence>